<evidence type="ECO:0000256" key="3">
    <source>
        <dbReference type="RuleBase" id="RU000363"/>
    </source>
</evidence>
<gene>
    <name evidence="4" type="ORF">A6D6_02478</name>
</gene>
<dbReference type="Proteomes" id="UP000771797">
    <property type="component" value="Unassembled WGS sequence"/>
</dbReference>
<evidence type="ECO:0000256" key="1">
    <source>
        <dbReference type="ARBA" id="ARBA00006484"/>
    </source>
</evidence>
<sequence>MPQQHLSHGARAVVTGAGSGIGRAFALALARRGGSVVCADLNLAAAEDTVAIIEQAGGHGLAVSCDVSELAAVERLATEAVDWFGESPNLVINNAGVGAGGKAIGDMSMADWKWVLDVNMWGVIHGCHVFTPLLRELPRAGVINVCSTASFAAAPRMGAYNTSKAAVLALSETLAAENAGSGLRVTALCPTVVKTNIFSAGRIDQALTPFMDRIISLTGVSAESVAATTLKALDRGRFYVMPQLDARLIWRAKRFLPVTYTRGASLLGRLVSERLKTNPAQ</sequence>
<reference evidence="4 5" key="1">
    <citation type="submission" date="2012-09" db="EMBL/GenBank/DDBJ databases">
        <title>Genome Sequence of alkane-degrading Bacterium Alcanivorax sp. 6-D-6.</title>
        <authorList>
            <person name="Lai Q."/>
            <person name="Shao Z."/>
        </authorList>
    </citation>
    <scope>NUCLEOTIDE SEQUENCE [LARGE SCALE GENOMIC DNA]</scope>
    <source>
        <strain evidence="4 5">6-D-6</strain>
    </source>
</reference>
<dbReference type="PANTHER" id="PTHR44196:SF1">
    <property type="entry name" value="DEHYDROGENASE_REDUCTASE SDR FAMILY MEMBER 7B"/>
    <property type="match status" value="1"/>
</dbReference>
<dbReference type="SUPFAM" id="SSF51735">
    <property type="entry name" value="NAD(P)-binding Rossmann-fold domains"/>
    <property type="match status" value="1"/>
</dbReference>
<evidence type="ECO:0000256" key="2">
    <source>
        <dbReference type="ARBA" id="ARBA00023002"/>
    </source>
</evidence>
<name>A0ABQ6Y7C6_9GAMM</name>
<dbReference type="InterPro" id="IPR002347">
    <property type="entry name" value="SDR_fam"/>
</dbReference>
<dbReference type="InterPro" id="IPR020904">
    <property type="entry name" value="Sc_DH/Rdtase_CS"/>
</dbReference>
<keyword evidence="5" id="KW-1185">Reference proteome</keyword>
<proteinExistence type="inferred from homology"/>
<organism evidence="4 5">
    <name type="scientific">Alcanivorax xiamenensis</name>
    <dbReference type="NCBI Taxonomy" id="1177156"/>
    <lineage>
        <taxon>Bacteria</taxon>
        <taxon>Pseudomonadati</taxon>
        <taxon>Pseudomonadota</taxon>
        <taxon>Gammaproteobacteria</taxon>
        <taxon>Oceanospirillales</taxon>
        <taxon>Alcanivoracaceae</taxon>
        <taxon>Alcanivorax</taxon>
    </lineage>
</organism>
<dbReference type="PRINTS" id="PR00081">
    <property type="entry name" value="GDHRDH"/>
</dbReference>
<evidence type="ECO:0000313" key="5">
    <source>
        <dbReference type="Proteomes" id="UP000771797"/>
    </source>
</evidence>
<comment type="caution">
    <text evidence="4">The sequence shown here is derived from an EMBL/GenBank/DDBJ whole genome shotgun (WGS) entry which is preliminary data.</text>
</comment>
<dbReference type="EMBL" id="AQPF01000019">
    <property type="protein sequence ID" value="KAF0805241.1"/>
    <property type="molecule type" value="Genomic_DNA"/>
</dbReference>
<dbReference type="RefSeq" id="WP_133491561.1">
    <property type="nucleotide sequence ID" value="NZ_AQPF01000019.1"/>
</dbReference>
<dbReference type="PRINTS" id="PR00080">
    <property type="entry name" value="SDRFAMILY"/>
</dbReference>
<protein>
    <submittedName>
        <fullName evidence="4">Oxidoreductase</fullName>
    </submittedName>
</protein>
<dbReference type="InterPro" id="IPR036291">
    <property type="entry name" value="NAD(P)-bd_dom_sf"/>
</dbReference>
<dbReference type="Gene3D" id="3.40.50.720">
    <property type="entry name" value="NAD(P)-binding Rossmann-like Domain"/>
    <property type="match status" value="1"/>
</dbReference>
<evidence type="ECO:0000313" key="4">
    <source>
        <dbReference type="EMBL" id="KAF0805241.1"/>
    </source>
</evidence>
<keyword evidence="2" id="KW-0560">Oxidoreductase</keyword>
<dbReference type="PROSITE" id="PS00061">
    <property type="entry name" value="ADH_SHORT"/>
    <property type="match status" value="1"/>
</dbReference>
<dbReference type="Pfam" id="PF00106">
    <property type="entry name" value="adh_short"/>
    <property type="match status" value="1"/>
</dbReference>
<comment type="similarity">
    <text evidence="1 3">Belongs to the short-chain dehydrogenases/reductases (SDR) family.</text>
</comment>
<dbReference type="PANTHER" id="PTHR44196">
    <property type="entry name" value="DEHYDROGENASE/REDUCTASE SDR FAMILY MEMBER 7B"/>
    <property type="match status" value="1"/>
</dbReference>
<dbReference type="CDD" id="cd05233">
    <property type="entry name" value="SDR_c"/>
    <property type="match status" value="1"/>
</dbReference>
<accession>A0ABQ6Y7C6</accession>